<evidence type="ECO:0000256" key="5">
    <source>
        <dbReference type="ARBA" id="ARBA00022692"/>
    </source>
</evidence>
<keyword evidence="5 8" id="KW-0812">Transmembrane</keyword>
<evidence type="ECO:0000313" key="11">
    <source>
        <dbReference type="Proteomes" id="UP000238196"/>
    </source>
</evidence>
<accession>A0A2S5KHK9</accession>
<comment type="subcellular location">
    <subcellularLocation>
        <location evidence="2">Membrane</location>
        <topology evidence="2">Multi-pass membrane protein</topology>
    </subcellularLocation>
</comment>
<keyword evidence="6 8" id="KW-1133">Transmembrane helix</keyword>
<feature type="transmembrane region" description="Helical" evidence="8">
    <location>
        <begin position="45"/>
        <end position="68"/>
    </location>
</feature>
<evidence type="ECO:0000313" key="10">
    <source>
        <dbReference type="EMBL" id="PPC74260.1"/>
    </source>
</evidence>
<evidence type="ECO:0000256" key="8">
    <source>
        <dbReference type="SAM" id="Phobius"/>
    </source>
</evidence>
<feature type="transmembrane region" description="Helical" evidence="8">
    <location>
        <begin position="74"/>
        <end position="97"/>
    </location>
</feature>
<feature type="domain" description="Methylamine utilisation protein MauE" evidence="9">
    <location>
        <begin position="7"/>
        <end position="133"/>
    </location>
</feature>
<protein>
    <recommendedName>
        <fullName evidence="4">Methylamine utilization protein MauE</fullName>
    </recommendedName>
</protein>
<dbReference type="Proteomes" id="UP000238196">
    <property type="component" value="Unassembled WGS sequence"/>
</dbReference>
<proteinExistence type="predicted"/>
<evidence type="ECO:0000256" key="3">
    <source>
        <dbReference type="ARBA" id="ARBA00004856"/>
    </source>
</evidence>
<dbReference type="GO" id="GO:0030416">
    <property type="term" value="P:methylamine metabolic process"/>
    <property type="evidence" value="ECO:0007669"/>
    <property type="project" value="InterPro"/>
</dbReference>
<evidence type="ECO:0000256" key="2">
    <source>
        <dbReference type="ARBA" id="ARBA00004141"/>
    </source>
</evidence>
<gene>
    <name evidence="10" type="ORF">C4K68_26770</name>
</gene>
<dbReference type="EMBL" id="PRLP01000154">
    <property type="protein sequence ID" value="PPC74260.1"/>
    <property type="molecule type" value="Genomic_DNA"/>
</dbReference>
<dbReference type="UniPathway" id="UPA00895"/>
<feature type="transmembrane region" description="Helical" evidence="8">
    <location>
        <begin position="6"/>
        <end position="24"/>
    </location>
</feature>
<keyword evidence="7 8" id="KW-0472">Membrane</keyword>
<dbReference type="AlphaFoldDB" id="A0A2S5KHK9"/>
<evidence type="ECO:0000259" key="9">
    <source>
        <dbReference type="Pfam" id="PF07291"/>
    </source>
</evidence>
<feature type="transmembrane region" description="Helical" evidence="8">
    <location>
        <begin position="144"/>
        <end position="166"/>
    </location>
</feature>
<evidence type="ECO:0000256" key="1">
    <source>
        <dbReference type="ARBA" id="ARBA00003475"/>
    </source>
</evidence>
<feature type="transmembrane region" description="Helical" evidence="8">
    <location>
        <begin position="118"/>
        <end position="138"/>
    </location>
</feature>
<organism evidence="10 11">
    <name type="scientific">Proteobacteria bacterium 228</name>
    <dbReference type="NCBI Taxonomy" id="2083153"/>
    <lineage>
        <taxon>Bacteria</taxon>
        <taxon>Pseudomonadati</taxon>
        <taxon>Pseudomonadota</taxon>
    </lineage>
</organism>
<dbReference type="GO" id="GO:0016020">
    <property type="term" value="C:membrane"/>
    <property type="evidence" value="ECO:0007669"/>
    <property type="project" value="UniProtKB-SubCell"/>
</dbReference>
<dbReference type="InterPro" id="IPR009908">
    <property type="entry name" value="Methylamine_util_MauE"/>
</dbReference>
<reference evidence="10 11" key="1">
    <citation type="submission" date="2018-02" db="EMBL/GenBank/DDBJ databases">
        <title>novel marine gammaproteobacteria from coastal saline agro ecosystem.</title>
        <authorList>
            <person name="Krishnan R."/>
            <person name="Ramesh Kumar N."/>
        </authorList>
    </citation>
    <scope>NUCLEOTIDE SEQUENCE [LARGE SCALE GENOMIC DNA]</scope>
    <source>
        <strain evidence="10 11">228</strain>
    </source>
</reference>
<sequence>MQLDPVVTSSCALVVAVIFANALVHKLRHPGWFRQQLADYGLLPAALVKPVARLLPWLEALIALALLIPVSRSAAAISAALLLALYAAAIGINLWRGRRDIDCGCSGPGQAQPLRPQLLGRNALLITLAVLAACPPLLRDFALFDLFIVIASAATGLLLYAAADALMANTPRLMKLIGR</sequence>
<evidence type="ECO:0000256" key="7">
    <source>
        <dbReference type="ARBA" id="ARBA00023136"/>
    </source>
</evidence>
<dbReference type="Pfam" id="PF07291">
    <property type="entry name" value="MauE"/>
    <property type="match status" value="1"/>
</dbReference>
<name>A0A2S5KHK9_9PROT</name>
<comment type="function">
    <text evidence="1">May be specifically involved in the processing, transport, and/or maturation of the MADH beta-subunit.</text>
</comment>
<dbReference type="OrthoDB" id="4462029at2"/>
<comment type="caution">
    <text evidence="10">The sequence shown here is derived from an EMBL/GenBank/DDBJ whole genome shotgun (WGS) entry which is preliminary data.</text>
</comment>
<evidence type="ECO:0000256" key="4">
    <source>
        <dbReference type="ARBA" id="ARBA00019078"/>
    </source>
</evidence>
<comment type="pathway">
    <text evidence="3">One-carbon metabolism; methylamine degradation.</text>
</comment>
<evidence type="ECO:0000256" key="6">
    <source>
        <dbReference type="ARBA" id="ARBA00022989"/>
    </source>
</evidence>